<evidence type="ECO:0000256" key="6">
    <source>
        <dbReference type="ARBA" id="ARBA00022840"/>
    </source>
</evidence>
<dbReference type="Proteomes" id="UP000051672">
    <property type="component" value="Unassembled WGS sequence"/>
</dbReference>
<dbReference type="InterPro" id="IPR006204">
    <property type="entry name" value="GHMP_kinase_N_dom"/>
</dbReference>
<keyword evidence="7" id="KW-0460">Magnesium</keyword>
<feature type="domain" description="GHMP kinase N-terminal" evidence="10">
    <location>
        <begin position="76"/>
        <end position="152"/>
    </location>
</feature>
<dbReference type="PRINTS" id="PR00959">
    <property type="entry name" value="MEVGALKINASE"/>
</dbReference>
<comment type="caution">
    <text evidence="12">The sequence shown here is derived from an EMBL/GenBank/DDBJ whole genome shotgun (WGS) entry which is preliminary data.</text>
</comment>
<dbReference type="EMBL" id="AYZQ01000001">
    <property type="protein sequence ID" value="KRM72680.1"/>
    <property type="molecule type" value="Genomic_DNA"/>
</dbReference>
<dbReference type="GO" id="GO:0005829">
    <property type="term" value="C:cytosol"/>
    <property type="evidence" value="ECO:0007669"/>
    <property type="project" value="TreeGrafter"/>
</dbReference>
<evidence type="ECO:0000259" key="10">
    <source>
        <dbReference type="Pfam" id="PF00288"/>
    </source>
</evidence>
<dbReference type="GO" id="GO:0019287">
    <property type="term" value="P:isopentenyl diphosphate biosynthetic process, mevalonate pathway"/>
    <property type="evidence" value="ECO:0007669"/>
    <property type="project" value="UniProtKB-UniPathway"/>
</dbReference>
<keyword evidence="6" id="KW-0067">ATP-binding</keyword>
<dbReference type="InterPro" id="IPR014721">
    <property type="entry name" value="Ribsml_uS5_D2-typ_fold_subgr"/>
</dbReference>
<evidence type="ECO:0000256" key="5">
    <source>
        <dbReference type="ARBA" id="ARBA00022777"/>
    </source>
</evidence>
<reference evidence="12 13" key="1">
    <citation type="journal article" date="2015" name="Genome Announc.">
        <title>Expanding the biotechnology potential of lactobacilli through comparative genomics of 213 strains and associated genera.</title>
        <authorList>
            <person name="Sun Z."/>
            <person name="Harris H.M."/>
            <person name="McCann A."/>
            <person name="Guo C."/>
            <person name="Argimon S."/>
            <person name="Zhang W."/>
            <person name="Yang X."/>
            <person name="Jeffery I.B."/>
            <person name="Cooney J.C."/>
            <person name="Kagawa T.F."/>
            <person name="Liu W."/>
            <person name="Song Y."/>
            <person name="Salvetti E."/>
            <person name="Wrobel A."/>
            <person name="Rasinkangas P."/>
            <person name="Parkhill J."/>
            <person name="Rea M.C."/>
            <person name="O'Sullivan O."/>
            <person name="Ritari J."/>
            <person name="Douillard F.P."/>
            <person name="Paul Ross R."/>
            <person name="Yang R."/>
            <person name="Briner A.E."/>
            <person name="Felis G.E."/>
            <person name="de Vos W.M."/>
            <person name="Barrangou R."/>
            <person name="Klaenhammer T.R."/>
            <person name="Caufield P.W."/>
            <person name="Cui Y."/>
            <person name="Zhang H."/>
            <person name="O'Toole P.W."/>
        </authorList>
    </citation>
    <scope>NUCLEOTIDE SEQUENCE [LARGE SCALE GENOMIC DNA]</scope>
    <source>
        <strain evidence="12 13">DSM 23927</strain>
    </source>
</reference>
<evidence type="ECO:0000313" key="12">
    <source>
        <dbReference type="EMBL" id="KRM72680.1"/>
    </source>
</evidence>
<dbReference type="UniPathway" id="UPA00057">
    <property type="reaction ID" value="UER00098"/>
</dbReference>
<keyword evidence="4" id="KW-0547">Nucleotide-binding</keyword>
<evidence type="ECO:0000256" key="7">
    <source>
        <dbReference type="ARBA" id="ARBA00022842"/>
    </source>
</evidence>
<dbReference type="InterPro" id="IPR013750">
    <property type="entry name" value="GHMP_kinase_C_dom"/>
</dbReference>
<evidence type="ECO:0000256" key="8">
    <source>
        <dbReference type="ARBA" id="ARBA00023098"/>
    </source>
</evidence>
<protein>
    <submittedName>
        <fullName evidence="12">Mevalonate kinase</fullName>
    </submittedName>
</protein>
<feature type="domain" description="GHMP kinase C-terminal" evidence="11">
    <location>
        <begin position="224"/>
        <end position="300"/>
    </location>
</feature>
<keyword evidence="1" id="KW-0963">Cytoplasm</keyword>
<dbReference type="InterPro" id="IPR006205">
    <property type="entry name" value="Mev_gal_kin"/>
</dbReference>
<dbReference type="AlphaFoldDB" id="A0A0R2AZG2"/>
<dbReference type="PATRIC" id="fig|1423727.3.peg.392"/>
<comment type="pathway">
    <text evidence="9">Isoprenoid biosynthesis; isopentenyl diphosphate biosynthesis via mevalonate pathway; isopentenyl diphosphate from (R)-mevalonate: step 1/3.</text>
</comment>
<dbReference type="Gene3D" id="3.30.70.890">
    <property type="entry name" value="GHMP kinase, C-terminal domain"/>
    <property type="match status" value="1"/>
</dbReference>
<evidence type="ECO:0000256" key="1">
    <source>
        <dbReference type="ARBA" id="ARBA00022490"/>
    </source>
</evidence>
<dbReference type="SUPFAM" id="SSF55060">
    <property type="entry name" value="GHMP Kinase, C-terminal domain"/>
    <property type="match status" value="1"/>
</dbReference>
<keyword evidence="2" id="KW-0444">Lipid biosynthesis</keyword>
<organism evidence="12 13">
    <name type="scientific">Lacticaseibacillus brantae DSM 23927</name>
    <dbReference type="NCBI Taxonomy" id="1423727"/>
    <lineage>
        <taxon>Bacteria</taxon>
        <taxon>Bacillati</taxon>
        <taxon>Bacillota</taxon>
        <taxon>Bacilli</taxon>
        <taxon>Lactobacillales</taxon>
        <taxon>Lactobacillaceae</taxon>
        <taxon>Lacticaseibacillus</taxon>
    </lineage>
</organism>
<keyword evidence="5 12" id="KW-0418">Kinase</keyword>
<evidence type="ECO:0000256" key="4">
    <source>
        <dbReference type="ARBA" id="ARBA00022741"/>
    </source>
</evidence>
<dbReference type="STRING" id="1423727.FC34_GL000390"/>
<evidence type="ECO:0000256" key="3">
    <source>
        <dbReference type="ARBA" id="ARBA00022679"/>
    </source>
</evidence>
<dbReference type="GO" id="GO:0005524">
    <property type="term" value="F:ATP binding"/>
    <property type="evidence" value="ECO:0007669"/>
    <property type="project" value="UniProtKB-KW"/>
</dbReference>
<dbReference type="SUPFAM" id="SSF54211">
    <property type="entry name" value="Ribosomal protein S5 domain 2-like"/>
    <property type="match status" value="1"/>
</dbReference>
<evidence type="ECO:0000259" key="11">
    <source>
        <dbReference type="Pfam" id="PF08544"/>
    </source>
</evidence>
<dbReference type="InterPro" id="IPR036554">
    <property type="entry name" value="GHMP_kinase_C_sf"/>
</dbReference>
<accession>A0A0R2AZG2</accession>
<evidence type="ECO:0000313" key="13">
    <source>
        <dbReference type="Proteomes" id="UP000051672"/>
    </source>
</evidence>
<dbReference type="PANTHER" id="PTHR43290">
    <property type="entry name" value="MEVALONATE KINASE"/>
    <property type="match status" value="1"/>
</dbReference>
<sequence length="317" mass="33346">MNMQTSIGVSHAKIILMGEHAVVYHQPAIALPIKAIRLTATLRPQPKDQMIASTFYSGSLRAAAKTRFAGIAQLIRQLLRFFDAEQQGFMLTIASELPAERGMGSSAATAVAIVRAFYQAFGQALPREILLNWASVSEKLIHGNPSGLDAATTSASHPQWFIKNQKPKALRLPPEGVLVIADTGTSGHTGEAVGQVAALLQGDKDYYQPEIAAIGNLVKVGALALAQDDLVTLGHLMTTNQQHLKTLGVSTPALDHLVDVAEDAGALGAKLTGSGLGGCMIALAKDVSTAQKVAAALTGAGAKETWVYDFSTKDDGQ</sequence>
<keyword evidence="3" id="KW-0808">Transferase</keyword>
<dbReference type="Pfam" id="PF00288">
    <property type="entry name" value="GHMP_kinases_N"/>
    <property type="match status" value="1"/>
</dbReference>
<name>A0A0R2AZG2_9LACO</name>
<dbReference type="Pfam" id="PF08544">
    <property type="entry name" value="GHMP_kinases_C"/>
    <property type="match status" value="1"/>
</dbReference>
<keyword evidence="8" id="KW-0443">Lipid metabolism</keyword>
<dbReference type="NCBIfam" id="TIGR00549">
    <property type="entry name" value="mevalon_kin"/>
    <property type="match status" value="1"/>
</dbReference>
<proteinExistence type="predicted"/>
<gene>
    <name evidence="12" type="ORF">FC34_GL000390</name>
</gene>
<dbReference type="Gene3D" id="3.30.230.10">
    <property type="match status" value="1"/>
</dbReference>
<evidence type="ECO:0000256" key="9">
    <source>
        <dbReference type="ARBA" id="ARBA00029438"/>
    </source>
</evidence>
<keyword evidence="13" id="KW-1185">Reference proteome</keyword>
<dbReference type="GO" id="GO:0004496">
    <property type="term" value="F:mevalonate kinase activity"/>
    <property type="evidence" value="ECO:0007669"/>
    <property type="project" value="InterPro"/>
</dbReference>
<evidence type="ECO:0000256" key="2">
    <source>
        <dbReference type="ARBA" id="ARBA00022516"/>
    </source>
</evidence>
<dbReference type="PANTHER" id="PTHR43290:SF2">
    <property type="entry name" value="MEVALONATE KINASE"/>
    <property type="match status" value="1"/>
</dbReference>
<dbReference type="InterPro" id="IPR020568">
    <property type="entry name" value="Ribosomal_Su5_D2-typ_SF"/>
</dbReference>